<dbReference type="Proteomes" id="UP001175211">
    <property type="component" value="Unassembled WGS sequence"/>
</dbReference>
<keyword evidence="1" id="KW-0863">Zinc-finger</keyword>
<organism evidence="3 4">
    <name type="scientific">Armillaria tabescens</name>
    <name type="common">Ringless honey mushroom</name>
    <name type="synonym">Agaricus tabescens</name>
    <dbReference type="NCBI Taxonomy" id="1929756"/>
    <lineage>
        <taxon>Eukaryota</taxon>
        <taxon>Fungi</taxon>
        <taxon>Dikarya</taxon>
        <taxon>Basidiomycota</taxon>
        <taxon>Agaricomycotina</taxon>
        <taxon>Agaricomycetes</taxon>
        <taxon>Agaricomycetidae</taxon>
        <taxon>Agaricales</taxon>
        <taxon>Marasmiineae</taxon>
        <taxon>Physalacriaceae</taxon>
        <taxon>Desarmillaria</taxon>
    </lineage>
</organism>
<name>A0AA39MXH7_ARMTA</name>
<dbReference type="EMBL" id="JAUEPS010000037">
    <property type="protein sequence ID" value="KAK0449704.1"/>
    <property type="molecule type" value="Genomic_DNA"/>
</dbReference>
<reference evidence="3" key="1">
    <citation type="submission" date="2023-06" db="EMBL/GenBank/DDBJ databases">
        <authorList>
            <consortium name="Lawrence Berkeley National Laboratory"/>
            <person name="Ahrendt S."/>
            <person name="Sahu N."/>
            <person name="Indic B."/>
            <person name="Wong-Bajracharya J."/>
            <person name="Merenyi Z."/>
            <person name="Ke H.-M."/>
            <person name="Monk M."/>
            <person name="Kocsube S."/>
            <person name="Drula E."/>
            <person name="Lipzen A."/>
            <person name="Balint B."/>
            <person name="Henrissat B."/>
            <person name="Andreopoulos B."/>
            <person name="Martin F.M."/>
            <person name="Harder C.B."/>
            <person name="Rigling D."/>
            <person name="Ford K.L."/>
            <person name="Foster G.D."/>
            <person name="Pangilinan J."/>
            <person name="Papanicolaou A."/>
            <person name="Barry K."/>
            <person name="LaButti K."/>
            <person name="Viragh M."/>
            <person name="Koriabine M."/>
            <person name="Yan M."/>
            <person name="Riley R."/>
            <person name="Champramary S."/>
            <person name="Plett K.L."/>
            <person name="Tsai I.J."/>
            <person name="Slot J."/>
            <person name="Sipos G."/>
            <person name="Plett J."/>
            <person name="Nagy L.G."/>
            <person name="Grigoriev I.V."/>
        </authorList>
    </citation>
    <scope>NUCLEOTIDE SEQUENCE</scope>
    <source>
        <strain evidence="3">CCBAS 213</strain>
    </source>
</reference>
<keyword evidence="1" id="KW-0862">Zinc</keyword>
<dbReference type="RefSeq" id="XP_060326996.1">
    <property type="nucleotide sequence ID" value="XM_060479550.1"/>
</dbReference>
<comment type="caution">
    <text evidence="3">The sequence shown here is derived from an EMBL/GenBank/DDBJ whole genome shotgun (WGS) entry which is preliminary data.</text>
</comment>
<dbReference type="PROSITE" id="PS50157">
    <property type="entry name" value="ZINC_FINGER_C2H2_2"/>
    <property type="match status" value="2"/>
</dbReference>
<keyword evidence="1" id="KW-0479">Metal-binding</keyword>
<gene>
    <name evidence="3" type="ORF">EV420DRAFT_1706619</name>
</gene>
<evidence type="ECO:0000313" key="3">
    <source>
        <dbReference type="EMBL" id="KAK0449704.1"/>
    </source>
</evidence>
<protein>
    <recommendedName>
        <fullName evidence="2">C2H2-type domain-containing protein</fullName>
    </recommendedName>
</protein>
<evidence type="ECO:0000313" key="4">
    <source>
        <dbReference type="Proteomes" id="UP001175211"/>
    </source>
</evidence>
<dbReference type="SMART" id="SM00355">
    <property type="entry name" value="ZnF_C2H2"/>
    <property type="match status" value="3"/>
</dbReference>
<dbReference type="AlphaFoldDB" id="A0AA39MXH7"/>
<accession>A0AA39MXH7</accession>
<dbReference type="Gene3D" id="3.30.160.60">
    <property type="entry name" value="Classic Zinc Finger"/>
    <property type="match status" value="1"/>
</dbReference>
<dbReference type="GO" id="GO:0008270">
    <property type="term" value="F:zinc ion binding"/>
    <property type="evidence" value="ECO:0007669"/>
    <property type="project" value="UniProtKB-KW"/>
</dbReference>
<proteinExistence type="predicted"/>
<sequence>MARWNVRTRCPLSSCTKTTSRDADIERHLKTHKRDKEDILHCGKCPFTTLQSSNLEKHRKGHHSGKEKYKCSDPCCTFGANTQGAITAHQNRFHKGVTASTWDTVITFEKPAHELESTVPLESSGSSPSYTSDSLATNINETRLEDSSFPNPPPLDIGPAPLTVSAYSQAVSTDAEQFRSTPSASGLQHDDKHILPEAKILYPAVKAGPPLDIESDPIFSQGECFPAGVDDSFGAVSSSHTGIIDDGSIVDVPAISNTFNVPTPVHVPANSLGYQQDPQQVYSAPLPRSIPAYSCPGLVDSMMNANTLNTPFPAYNAAGPSGYQYQPELVTTAPLQYSVPSGIYPESYQTYQAASWNALNTGMPQPVNNALSAVQNQQYWMPTSSVQPSPNYISEYAFPVYASEHFSDGVYEGIQYR</sequence>
<feature type="domain" description="C2H2-type" evidence="2">
    <location>
        <begin position="8"/>
        <end position="37"/>
    </location>
</feature>
<dbReference type="InterPro" id="IPR013087">
    <property type="entry name" value="Znf_C2H2_type"/>
</dbReference>
<evidence type="ECO:0000259" key="2">
    <source>
        <dbReference type="PROSITE" id="PS50157"/>
    </source>
</evidence>
<evidence type="ECO:0000256" key="1">
    <source>
        <dbReference type="PROSITE-ProRule" id="PRU00042"/>
    </source>
</evidence>
<keyword evidence="4" id="KW-1185">Reference proteome</keyword>
<dbReference type="GeneID" id="85363098"/>
<feature type="domain" description="C2H2-type" evidence="2">
    <location>
        <begin position="40"/>
        <end position="68"/>
    </location>
</feature>